<feature type="domain" description="OmpR/PhoB-type" evidence="3">
    <location>
        <begin position="33"/>
        <end position="105"/>
    </location>
</feature>
<reference evidence="6 7" key="1">
    <citation type="submission" date="2019-06" db="EMBL/GenBank/DDBJ databases">
        <title>Genome sequence of Deinococcus radiopugnans ATCC 19172.</title>
        <authorList>
            <person name="Maclea K.S."/>
            <person name="Maynard C.R."/>
        </authorList>
    </citation>
    <scope>NUCLEOTIDE SEQUENCE [LARGE SCALE GENOMIC DNA]</scope>
    <source>
        <strain evidence="6 7">ATCC 19172</strain>
    </source>
</reference>
<dbReference type="SUPFAM" id="SSF48452">
    <property type="entry name" value="TPR-like"/>
    <property type="match status" value="1"/>
</dbReference>
<dbReference type="Pfam" id="PF03704">
    <property type="entry name" value="BTAD"/>
    <property type="match status" value="1"/>
</dbReference>
<evidence type="ECO:0000259" key="3">
    <source>
        <dbReference type="SMART" id="SM00862"/>
    </source>
</evidence>
<dbReference type="AlphaFoldDB" id="A0A5C4Y2J3"/>
<comment type="caution">
    <text evidence="6">The sequence shown here is derived from an EMBL/GenBank/DDBJ whole genome shotgun (WGS) entry which is preliminary data.</text>
</comment>
<proteinExistence type="inferred from homology"/>
<dbReference type="Proteomes" id="UP000313988">
    <property type="component" value="Unassembled WGS sequence"/>
</dbReference>
<protein>
    <submittedName>
        <fullName evidence="6">Response regulator receiver protein</fullName>
    </submittedName>
    <submittedName>
        <fullName evidence="5">Two-component SAPR family response regulator</fullName>
    </submittedName>
</protein>
<dbReference type="PANTHER" id="PTHR35807">
    <property type="entry name" value="TRANSCRIPTIONAL REGULATOR REDD-RELATED"/>
    <property type="match status" value="1"/>
</dbReference>
<dbReference type="InterPro" id="IPR016032">
    <property type="entry name" value="Sig_transdc_resp-reg_C-effctor"/>
</dbReference>
<dbReference type="EMBL" id="VDMO01000017">
    <property type="protein sequence ID" value="TNM69526.1"/>
    <property type="molecule type" value="Genomic_DNA"/>
</dbReference>
<dbReference type="GO" id="GO:0003677">
    <property type="term" value="F:DNA binding"/>
    <property type="evidence" value="ECO:0007669"/>
    <property type="project" value="UniProtKB-KW"/>
</dbReference>
<dbReference type="Gene3D" id="1.25.40.10">
    <property type="entry name" value="Tetratricopeptide repeat domain"/>
    <property type="match status" value="1"/>
</dbReference>
<dbReference type="OrthoDB" id="58925at2"/>
<dbReference type="SMART" id="SM00862">
    <property type="entry name" value="Trans_reg_C"/>
    <property type="match status" value="1"/>
</dbReference>
<keyword evidence="2" id="KW-0238">DNA-binding</keyword>
<evidence type="ECO:0000256" key="2">
    <source>
        <dbReference type="ARBA" id="ARBA00023125"/>
    </source>
</evidence>
<dbReference type="RefSeq" id="WP_081995281.1">
    <property type="nucleotide sequence ID" value="NZ_JACHEW010000019.1"/>
</dbReference>
<dbReference type="InterPro" id="IPR005158">
    <property type="entry name" value="BTAD"/>
</dbReference>
<evidence type="ECO:0000313" key="5">
    <source>
        <dbReference type="EMBL" id="MBB6017796.1"/>
    </source>
</evidence>
<gene>
    <name evidence="6" type="ORF">FHR04_14710</name>
    <name evidence="5" type="ORF">HNQ04_003067</name>
</gene>
<feature type="domain" description="Bacterial transcriptional activator" evidence="4">
    <location>
        <begin position="113"/>
        <end position="255"/>
    </location>
</feature>
<name>A0A5C4Y2J3_9DEIO</name>
<keyword evidence="8" id="KW-1185">Reference proteome</keyword>
<evidence type="ECO:0000256" key="1">
    <source>
        <dbReference type="ARBA" id="ARBA00005820"/>
    </source>
</evidence>
<evidence type="ECO:0000313" key="7">
    <source>
        <dbReference type="Proteomes" id="UP000313988"/>
    </source>
</evidence>
<evidence type="ECO:0000259" key="4">
    <source>
        <dbReference type="SMART" id="SM01043"/>
    </source>
</evidence>
<dbReference type="EMBL" id="JACHEW010000019">
    <property type="protein sequence ID" value="MBB6017796.1"/>
    <property type="molecule type" value="Genomic_DNA"/>
</dbReference>
<dbReference type="InterPro" id="IPR011990">
    <property type="entry name" value="TPR-like_helical_dom_sf"/>
</dbReference>
<evidence type="ECO:0000313" key="8">
    <source>
        <dbReference type="Proteomes" id="UP000629870"/>
    </source>
</evidence>
<sequence length="276" mass="31020">MPQEHTGTAQHPALPPPRYLLRSLGNADVIVNGASVVWPARSAEELLWYLHAHPQGRYRHDILAQLWDLEDTPAAANRFRVALHRLRSTLGRPDAVVEERGRYTLHADLQAASDTYALHRALDASRNMTEPRQQEELLRQALASADGEYLPHLQGEWVEAARSQHRSAVVEGHLALSLLHCAARECPLAALSLVRAAETDPLIGEDHHQRLMVCLTMTRDKYAAIEHYRRYRHFLAEEVGDTPMQDTVDLAERLKADARPCEHGPYMLTGSPLNGK</sequence>
<reference evidence="5 8" key="2">
    <citation type="submission" date="2020-08" db="EMBL/GenBank/DDBJ databases">
        <title>Genomic Encyclopedia of Type Strains, Phase IV (KMG-IV): sequencing the most valuable type-strain genomes for metagenomic binning, comparative biology and taxonomic classification.</title>
        <authorList>
            <person name="Goeker M."/>
        </authorList>
    </citation>
    <scope>NUCLEOTIDE SEQUENCE [LARGE SCALE GENOMIC DNA]</scope>
    <source>
        <strain evidence="5 8">DSM 12027</strain>
    </source>
</reference>
<dbReference type="InterPro" id="IPR051677">
    <property type="entry name" value="AfsR-DnrI-RedD_regulator"/>
</dbReference>
<comment type="similarity">
    <text evidence="1">Belongs to the AfsR/DnrI/RedD regulatory family.</text>
</comment>
<accession>A0A5C4Y2J3</accession>
<dbReference type="SMART" id="SM01043">
    <property type="entry name" value="BTAD"/>
    <property type="match status" value="1"/>
</dbReference>
<dbReference type="GO" id="GO:0006355">
    <property type="term" value="P:regulation of DNA-templated transcription"/>
    <property type="evidence" value="ECO:0007669"/>
    <property type="project" value="InterPro"/>
</dbReference>
<dbReference type="GO" id="GO:0000160">
    <property type="term" value="P:phosphorelay signal transduction system"/>
    <property type="evidence" value="ECO:0007669"/>
    <property type="project" value="InterPro"/>
</dbReference>
<evidence type="ECO:0000313" key="6">
    <source>
        <dbReference type="EMBL" id="TNM69526.1"/>
    </source>
</evidence>
<dbReference type="SUPFAM" id="SSF46894">
    <property type="entry name" value="C-terminal effector domain of the bipartite response regulators"/>
    <property type="match status" value="1"/>
</dbReference>
<dbReference type="Proteomes" id="UP000629870">
    <property type="component" value="Unassembled WGS sequence"/>
</dbReference>
<organism evidence="6 7">
    <name type="scientific">Deinococcus radiopugnans ATCC 19172</name>
    <dbReference type="NCBI Taxonomy" id="585398"/>
    <lineage>
        <taxon>Bacteria</taxon>
        <taxon>Thermotogati</taxon>
        <taxon>Deinococcota</taxon>
        <taxon>Deinococci</taxon>
        <taxon>Deinococcales</taxon>
        <taxon>Deinococcaceae</taxon>
        <taxon>Deinococcus</taxon>
    </lineage>
</organism>
<dbReference type="InterPro" id="IPR001867">
    <property type="entry name" value="OmpR/PhoB-type_DNA-bd"/>
</dbReference>